<feature type="region of interest" description="Disordered" evidence="7">
    <location>
        <begin position="553"/>
        <end position="586"/>
    </location>
</feature>
<dbReference type="GO" id="GO:0043197">
    <property type="term" value="C:dendritic spine"/>
    <property type="evidence" value="ECO:0007669"/>
    <property type="project" value="UniProtKB-SubCell"/>
</dbReference>
<dbReference type="GO" id="GO:0035556">
    <property type="term" value="P:intracellular signal transduction"/>
    <property type="evidence" value="ECO:0007669"/>
    <property type="project" value="InterPro"/>
</dbReference>
<feature type="compositionally biased region" description="Polar residues" evidence="7">
    <location>
        <begin position="452"/>
        <end position="488"/>
    </location>
</feature>
<dbReference type="Proteomes" id="UP001347796">
    <property type="component" value="Unassembled WGS sequence"/>
</dbReference>
<dbReference type="InterPro" id="IPR035892">
    <property type="entry name" value="C2_domain_sf"/>
</dbReference>
<dbReference type="SMART" id="SM00239">
    <property type="entry name" value="C2"/>
    <property type="match status" value="1"/>
</dbReference>
<dbReference type="GO" id="GO:0016020">
    <property type="term" value="C:membrane"/>
    <property type="evidence" value="ECO:0007669"/>
    <property type="project" value="TreeGrafter"/>
</dbReference>
<dbReference type="Gene3D" id="2.30.29.30">
    <property type="entry name" value="Pleckstrin-homology domain (PH domain)/Phosphotyrosine-binding domain (PTB)"/>
    <property type="match status" value="1"/>
</dbReference>
<evidence type="ECO:0000256" key="2">
    <source>
        <dbReference type="ARBA" id="ARBA00004552"/>
    </source>
</evidence>
<feature type="compositionally biased region" description="Low complexity" evidence="7">
    <location>
        <begin position="500"/>
        <end position="511"/>
    </location>
</feature>
<dbReference type="CDD" id="cd00160">
    <property type="entry name" value="RhoGEF"/>
    <property type="match status" value="1"/>
</dbReference>
<feature type="region of interest" description="Disordered" evidence="7">
    <location>
        <begin position="715"/>
        <end position="738"/>
    </location>
</feature>
<dbReference type="InterPro" id="IPR011993">
    <property type="entry name" value="PH-like_dom_sf"/>
</dbReference>
<organism evidence="11 12">
    <name type="scientific">Patella caerulea</name>
    <name type="common">Rayed Mediterranean limpet</name>
    <dbReference type="NCBI Taxonomy" id="87958"/>
    <lineage>
        <taxon>Eukaryota</taxon>
        <taxon>Metazoa</taxon>
        <taxon>Spiralia</taxon>
        <taxon>Lophotrochozoa</taxon>
        <taxon>Mollusca</taxon>
        <taxon>Gastropoda</taxon>
        <taxon>Patellogastropoda</taxon>
        <taxon>Patelloidea</taxon>
        <taxon>Patellidae</taxon>
        <taxon>Patella</taxon>
    </lineage>
</organism>
<dbReference type="SMART" id="SM00325">
    <property type="entry name" value="RhoGEF"/>
    <property type="match status" value="1"/>
</dbReference>
<dbReference type="PANTHER" id="PTHR23182:SF1">
    <property type="entry name" value="RHO GTPASE ACTIVATING PROTEIN AT 1A, ISOFORM E"/>
    <property type="match status" value="1"/>
</dbReference>
<dbReference type="GO" id="GO:0005096">
    <property type="term" value="F:GTPase activator activity"/>
    <property type="evidence" value="ECO:0007669"/>
    <property type="project" value="UniProtKB-KW"/>
</dbReference>
<feature type="domain" description="Rho-GAP" evidence="10">
    <location>
        <begin position="1293"/>
        <end position="1491"/>
    </location>
</feature>
<dbReference type="PROSITE" id="PS50010">
    <property type="entry name" value="DH_2"/>
    <property type="match status" value="1"/>
</dbReference>
<dbReference type="Pfam" id="PF00620">
    <property type="entry name" value="RhoGAP"/>
    <property type="match status" value="1"/>
</dbReference>
<feature type="region of interest" description="Disordered" evidence="7">
    <location>
        <begin position="429"/>
        <end position="511"/>
    </location>
</feature>
<comment type="subcellular location">
    <subcellularLocation>
        <location evidence="1">Cell projection</location>
        <location evidence="1">Axon</location>
    </subcellularLocation>
    <subcellularLocation>
        <location evidence="2">Cell projection</location>
        <location evidence="2">Dendritic spine</location>
    </subcellularLocation>
</comment>
<keyword evidence="12" id="KW-1185">Reference proteome</keyword>
<dbReference type="InterPro" id="IPR000008">
    <property type="entry name" value="C2_dom"/>
</dbReference>
<dbReference type="GO" id="GO:0030424">
    <property type="term" value="C:axon"/>
    <property type="evidence" value="ECO:0007669"/>
    <property type="project" value="UniProtKB-SubCell"/>
</dbReference>
<evidence type="ECO:0000256" key="5">
    <source>
        <dbReference type="ARBA" id="ARBA00023018"/>
    </source>
</evidence>
<dbReference type="GO" id="GO:0005085">
    <property type="term" value="F:guanyl-nucleotide exchange factor activity"/>
    <property type="evidence" value="ECO:0007669"/>
    <property type="project" value="UniProtKB-KW"/>
</dbReference>
<evidence type="ECO:0000313" key="11">
    <source>
        <dbReference type="EMBL" id="KAK6191334.1"/>
    </source>
</evidence>
<evidence type="ECO:0000256" key="3">
    <source>
        <dbReference type="ARBA" id="ARBA00022468"/>
    </source>
</evidence>
<proteinExistence type="predicted"/>
<feature type="compositionally biased region" description="Low complexity" evidence="7">
    <location>
        <begin position="644"/>
        <end position="655"/>
    </location>
</feature>
<dbReference type="InterPro" id="IPR008936">
    <property type="entry name" value="Rho_GTPase_activation_prot"/>
</dbReference>
<evidence type="ECO:0000256" key="4">
    <source>
        <dbReference type="ARBA" id="ARBA00022658"/>
    </source>
</evidence>
<dbReference type="Pfam" id="PF00168">
    <property type="entry name" value="C2"/>
    <property type="match status" value="1"/>
</dbReference>
<name>A0AAN8KF97_PATCE</name>
<dbReference type="InterPro" id="IPR035899">
    <property type="entry name" value="DBL_dom_sf"/>
</dbReference>
<protein>
    <recommendedName>
        <fullName evidence="13">Active breakpoint cluster region-related protein</fullName>
    </recommendedName>
</protein>
<dbReference type="InterPro" id="IPR000219">
    <property type="entry name" value="DH_dom"/>
</dbReference>
<dbReference type="InterPro" id="IPR037769">
    <property type="entry name" value="Abr/Bcr"/>
</dbReference>
<evidence type="ECO:0000259" key="8">
    <source>
        <dbReference type="PROSITE" id="PS50004"/>
    </source>
</evidence>
<dbReference type="Gene3D" id="1.10.555.10">
    <property type="entry name" value="Rho GTPase activation protein"/>
    <property type="match status" value="1"/>
</dbReference>
<dbReference type="Gene3D" id="2.60.40.150">
    <property type="entry name" value="C2 domain"/>
    <property type="match status" value="1"/>
</dbReference>
<dbReference type="SUPFAM" id="SSF48065">
    <property type="entry name" value="DBL homology domain (DH-domain)"/>
    <property type="match status" value="1"/>
</dbReference>
<keyword evidence="4" id="KW-0344">Guanine-nucleotide releasing factor</keyword>
<comment type="caution">
    <text evidence="11">The sequence shown here is derived from an EMBL/GenBank/DDBJ whole genome shotgun (WGS) entry which is preliminary data.</text>
</comment>
<feature type="compositionally biased region" description="Acidic residues" evidence="7">
    <location>
        <begin position="724"/>
        <end position="738"/>
    </location>
</feature>
<dbReference type="Pfam" id="PF00621">
    <property type="entry name" value="RhoGEF"/>
    <property type="match status" value="1"/>
</dbReference>
<gene>
    <name evidence="11" type="ORF">SNE40_003052</name>
</gene>
<reference evidence="11 12" key="1">
    <citation type="submission" date="2024-01" db="EMBL/GenBank/DDBJ databases">
        <title>The genome of the rayed Mediterranean limpet Patella caerulea (Linnaeus, 1758).</title>
        <authorList>
            <person name="Anh-Thu Weber A."/>
            <person name="Halstead-Nussloch G."/>
        </authorList>
    </citation>
    <scope>NUCLEOTIDE SEQUENCE [LARGE SCALE GENOMIC DNA]</scope>
    <source>
        <strain evidence="11">AATW-2023a</strain>
        <tissue evidence="11">Whole specimen</tissue>
    </source>
</reference>
<feature type="domain" description="C2" evidence="8">
    <location>
        <begin position="1145"/>
        <end position="1259"/>
    </location>
</feature>
<dbReference type="PANTHER" id="PTHR23182">
    <property type="entry name" value="BREAKPOINT CLUSTER REGION PROTEIN BCR"/>
    <property type="match status" value="1"/>
</dbReference>
<evidence type="ECO:0000256" key="1">
    <source>
        <dbReference type="ARBA" id="ARBA00004489"/>
    </source>
</evidence>
<evidence type="ECO:0000256" key="6">
    <source>
        <dbReference type="ARBA" id="ARBA00023273"/>
    </source>
</evidence>
<feature type="region of interest" description="Disordered" evidence="7">
    <location>
        <begin position="684"/>
        <end position="703"/>
    </location>
</feature>
<accession>A0AAN8KF97</accession>
<keyword evidence="6" id="KW-0966">Cell projection</keyword>
<feature type="compositionally biased region" description="Acidic residues" evidence="7">
    <location>
        <begin position="627"/>
        <end position="643"/>
    </location>
</feature>
<evidence type="ECO:0008006" key="13">
    <source>
        <dbReference type="Google" id="ProtNLM"/>
    </source>
</evidence>
<dbReference type="PROSITE" id="PS50004">
    <property type="entry name" value="C2"/>
    <property type="match status" value="1"/>
</dbReference>
<evidence type="ECO:0000259" key="10">
    <source>
        <dbReference type="PROSITE" id="PS50238"/>
    </source>
</evidence>
<dbReference type="Gene3D" id="1.20.900.10">
    <property type="entry name" value="Dbl homology (DH) domain"/>
    <property type="match status" value="1"/>
</dbReference>
<dbReference type="PROSITE" id="PS00741">
    <property type="entry name" value="DH_1"/>
    <property type="match status" value="1"/>
</dbReference>
<dbReference type="EMBL" id="JAZGQO010000002">
    <property type="protein sequence ID" value="KAK6191334.1"/>
    <property type="molecule type" value="Genomic_DNA"/>
</dbReference>
<evidence type="ECO:0000259" key="9">
    <source>
        <dbReference type="PROSITE" id="PS50010"/>
    </source>
</evidence>
<keyword evidence="3" id="KW-0343">GTPase activation</keyword>
<dbReference type="InterPro" id="IPR000198">
    <property type="entry name" value="RhoGAP_dom"/>
</dbReference>
<evidence type="ECO:0000256" key="7">
    <source>
        <dbReference type="SAM" id="MobiDB-lite"/>
    </source>
</evidence>
<dbReference type="SUPFAM" id="SSF48350">
    <property type="entry name" value="GTPase activation domain, GAP"/>
    <property type="match status" value="1"/>
</dbReference>
<feature type="region of interest" description="Disordered" evidence="7">
    <location>
        <begin position="620"/>
        <end position="665"/>
    </location>
</feature>
<feature type="domain" description="DH" evidence="9">
    <location>
        <begin position="751"/>
        <end position="937"/>
    </location>
</feature>
<evidence type="ECO:0000313" key="12">
    <source>
        <dbReference type="Proteomes" id="UP001347796"/>
    </source>
</evidence>
<dbReference type="SUPFAM" id="SSF50729">
    <property type="entry name" value="PH domain-like"/>
    <property type="match status" value="1"/>
</dbReference>
<keyword evidence="5" id="KW-0770">Synapse</keyword>
<sequence length="1499" mass="169070">MEDLLNLHSIWQSKFPNDTPPDFLLLCRQTKAFSNNIGPLTLLSLSKCKADNETTIFSLDYLKDLLEKTEDKIIGLEKALDQEVFIKQCLEKIINNLRKSGECESNFIGERQWSKPDLLPNNTFTDRNLVKVKSSSLKPKSRKSVLADARRSLSCLNTSLDDLDVTRVWSHRGGNNSYPFIKPGVIKTNIESECPVVLKRTLSDSAPLFTEPSEFNQSAVIFNQSVNMSKVNEGNVDKDITVAKLDVQQDIKKAYKPVPIPRKKILKDNQVHDISNIKHSIETQSKPTYNSSEEESNLCLHTTLDKEDTQIQTNTKNGRDLYVCSPSGTLDNICPSQNSYSPISALVIKPRIASNYDNVELTTSKDYPFKPILSRQNESSEPKVKGVKDLCASTIVRSVQISNSLAEDADSDSNMKKFYSSKRERVVDGSVDVGQSKNMTGTYRKIQETDNFKGSTESIDSKNYSNSDTESVNKRLTSSSDINYSPQNRHSDSKCSQRLSNGSTKSNTNSGTFEFDVSKLIVRPVNPPLEKPKRRKEKQANYENWTINAVVTQTSDSASDDDDDVYQNISFFPKPSHGSKDSGLCDDLSNNETQVVDDNNTSFSHDVFRNIKEIDLLNQCSGNNVDKDDDDDDDNDDEDDNDGDVVVKSGNSTDSTDSDNNKSEDNISIASDIVFISTPAEKPLSPYENWSIQTDNVDDEPSKRKLSPAMERVAFGSSPNCSSGEEEVASNDSFDETDNLPLSPYNQQLKMRQLILQGILESERGYLDNLDVLVKYKSSLEAAAKTSQPVISKGDIDAIFFNIEKLHETHQEFVSELSVTIQEPVETQLVAGIFKVLIMKFPEFDKYMANYQNAVATIHRCCQESQTFQDLVQEVGIHGQKKFTLEDMLFKPVNRIQRNSLVLHDIKKFTPTDHPDYLQVEKALSLSQYNLGSLDNVSGHTEKNEERRNLVKTSFIVELDNTSRKLRCMFLFSDLLICTKRESHRGKISFHVKWFMPLAHLGCDTRFEYKDEQKYSNKENIDDLKLKIGKMKSDLREELKKESDSNKHWSISGMAAARNVEKLKKKIQESEGQMILSCPKLPFKLTMEKGQARTLLMTTDYEREEWRETILSLCKKCTGTKNINFTPVQAQELIDSVKELPQVNRIGTVIMQKDEEVLDGTLNVTIHKLIGLNSPADTYCCLEMDSFGHFFMKAKTNISSSTADPSWNEDFELELDGSQTLRILCYQKGEEKSGDTLLGRGAFELGKDWLKSYFQEKTVSMNEVSLVISVKHTAADKTMRRTPSKHKLAVFGVKISTCTRRESKTVPTIVKACVSEVEKRGLEEIGLYRVSGVTSEVQKLKKIFDKNIKAGMNSVADADIHAVTGLLKLYFRELPEPLFTESKYPVFKETIKLSDEEAKEKCMLSLLHNLPDANYYTIVHLIDHLVGVAKLEHTNKMSLYNLSTIFGPTLMAPAVKENSMNPIEMMNKGAEEVMHQSQIVGFYLKLAASGKNLWRSAQC</sequence>
<dbReference type="SUPFAM" id="SSF49562">
    <property type="entry name" value="C2 domain (Calcium/lipid-binding domain, CaLB)"/>
    <property type="match status" value="1"/>
</dbReference>
<dbReference type="PROSITE" id="PS50238">
    <property type="entry name" value="RHOGAP"/>
    <property type="match status" value="1"/>
</dbReference>
<dbReference type="SMART" id="SM00324">
    <property type="entry name" value="RhoGAP"/>
    <property type="match status" value="1"/>
</dbReference>
<dbReference type="InterPro" id="IPR001331">
    <property type="entry name" value="GDS_CDC24_CS"/>
</dbReference>